<dbReference type="PANTHER" id="PTHR43883">
    <property type="entry name" value="SLR0207 PROTEIN"/>
    <property type="match status" value="1"/>
</dbReference>
<name>A0A0D8BE58_9ACTN</name>
<dbReference type="InterPro" id="IPR052732">
    <property type="entry name" value="Cell-binding_unc_protein"/>
</dbReference>
<reference evidence="3" key="1">
    <citation type="submission" date="2015-02" db="EMBL/GenBank/DDBJ databases">
        <title>Draft Genome of Frankia sp. CpI1-S.</title>
        <authorList>
            <person name="Oshone R.T."/>
            <person name="Ngom M."/>
            <person name="Ghodhbane-Gtari F."/>
            <person name="Gtari M."/>
            <person name="Morris K."/>
            <person name="Thomas K."/>
            <person name="Sen A."/>
            <person name="Tisa L.S."/>
        </authorList>
    </citation>
    <scope>NUCLEOTIDE SEQUENCE [LARGE SCALE GENOMIC DNA]</scope>
    <source>
        <strain evidence="3">CpI1-S</strain>
    </source>
</reference>
<dbReference type="EMBL" id="JYFN01000023">
    <property type="protein sequence ID" value="KJE22476.1"/>
    <property type="molecule type" value="Genomic_DNA"/>
</dbReference>
<accession>A0A0D8BE58</accession>
<dbReference type="Proteomes" id="UP000032545">
    <property type="component" value="Unassembled WGS sequence"/>
</dbReference>
<dbReference type="Pfam" id="PF13671">
    <property type="entry name" value="AAA_33"/>
    <property type="match status" value="1"/>
</dbReference>
<feature type="region of interest" description="Disordered" evidence="1">
    <location>
        <begin position="1"/>
        <end position="32"/>
    </location>
</feature>
<dbReference type="RefSeq" id="WP_052681144.1">
    <property type="nucleotide sequence ID" value="NZ_JYFN01000023.1"/>
</dbReference>
<keyword evidence="3" id="KW-1185">Reference proteome</keyword>
<dbReference type="PANTHER" id="PTHR43883:SF1">
    <property type="entry name" value="GLUCONOKINASE"/>
    <property type="match status" value="1"/>
</dbReference>
<dbReference type="Gene3D" id="3.40.50.300">
    <property type="entry name" value="P-loop containing nucleotide triphosphate hydrolases"/>
    <property type="match status" value="1"/>
</dbReference>
<protein>
    <submittedName>
        <fullName evidence="2">AAA domain</fullName>
    </submittedName>
</protein>
<dbReference type="InterPro" id="IPR011009">
    <property type="entry name" value="Kinase-like_dom_sf"/>
</dbReference>
<dbReference type="SUPFAM" id="SSF52540">
    <property type="entry name" value="P-loop containing nucleoside triphosphate hydrolases"/>
    <property type="match status" value="1"/>
</dbReference>
<evidence type="ECO:0000313" key="2">
    <source>
        <dbReference type="EMBL" id="KJE22476.1"/>
    </source>
</evidence>
<evidence type="ECO:0000313" key="3">
    <source>
        <dbReference type="Proteomes" id="UP000032545"/>
    </source>
</evidence>
<reference evidence="2 3" key="2">
    <citation type="journal article" date="2016" name="Genome Announc.">
        <title>Permanent Draft Genome Sequences for Two Variants of Frankia sp. Strain CpI1, the First Frankia Strain Isolated from Root Nodules of Comptonia peregrina.</title>
        <authorList>
            <person name="Oshone R."/>
            <person name="Hurst S.G.IV."/>
            <person name="Abebe-Akele F."/>
            <person name="Simpson S."/>
            <person name="Morris K."/>
            <person name="Thomas W.K."/>
            <person name="Tisa L.S."/>
        </authorList>
    </citation>
    <scope>NUCLEOTIDE SEQUENCE [LARGE SCALE GENOMIC DNA]</scope>
    <source>
        <strain evidence="3">CpI1-S</strain>
    </source>
</reference>
<dbReference type="InterPro" id="IPR027417">
    <property type="entry name" value="P-loop_NTPase"/>
</dbReference>
<sequence>MSGQDQVLLTSARDATPATADRLPPPDRLPDERRLSSLVASGARVQPQLRAIARRLAVFHEQGETSPEIARAGGLAALRALWLEGLVGVEPFRDLLDGEVVDEIGRLALRYLDGRAALFTERQRAGRIRDGHGDLLADDVFCLDDGLRILDGLEFDRRLRVGDVLGDVAFFAMDLERLGQPGAARYFLDAYREFSGETHPASLEHLYLAYRAFVRAKVAGIRDHQGEPGAADAARELAALALRHLRRGRIRLVLVGGLPGTGKSTLSQGLADGADGWVRIGSDAVRKGLAGLAAEQSAADAFGAGLYGPQPTEATYSELVRRARTALERGESVVLDASWTSGAHRRLAAQLATETDADLVELCCVAPPEVAAARIARRAAVGGDASDATIAVHAAMAARNDPWPTAHEVPTTGPAGDALRAACALVA</sequence>
<proteinExistence type="predicted"/>
<dbReference type="PATRIC" id="fig|1502723.3.peg.2572"/>
<comment type="caution">
    <text evidence="2">The sequence shown here is derived from an EMBL/GenBank/DDBJ whole genome shotgun (WGS) entry which is preliminary data.</text>
</comment>
<evidence type="ECO:0000256" key="1">
    <source>
        <dbReference type="SAM" id="MobiDB-lite"/>
    </source>
</evidence>
<dbReference type="SUPFAM" id="SSF56112">
    <property type="entry name" value="Protein kinase-like (PK-like)"/>
    <property type="match status" value="1"/>
</dbReference>
<organism evidence="2 3">
    <name type="scientific">Frankia torreyi</name>
    <dbReference type="NCBI Taxonomy" id="1856"/>
    <lineage>
        <taxon>Bacteria</taxon>
        <taxon>Bacillati</taxon>
        <taxon>Actinomycetota</taxon>
        <taxon>Actinomycetes</taxon>
        <taxon>Frankiales</taxon>
        <taxon>Frankiaceae</taxon>
        <taxon>Frankia</taxon>
    </lineage>
</organism>
<dbReference type="AlphaFoldDB" id="A0A0D8BE58"/>
<gene>
    <name evidence="2" type="ORF">FF36_03168</name>
</gene>